<organism evidence="2 3">
    <name type="scientific">Staurois parvus</name>
    <dbReference type="NCBI Taxonomy" id="386267"/>
    <lineage>
        <taxon>Eukaryota</taxon>
        <taxon>Metazoa</taxon>
        <taxon>Chordata</taxon>
        <taxon>Craniata</taxon>
        <taxon>Vertebrata</taxon>
        <taxon>Euteleostomi</taxon>
        <taxon>Amphibia</taxon>
        <taxon>Batrachia</taxon>
        <taxon>Anura</taxon>
        <taxon>Neobatrachia</taxon>
        <taxon>Ranoidea</taxon>
        <taxon>Ranidae</taxon>
        <taxon>Staurois</taxon>
    </lineage>
</organism>
<reference evidence="2" key="1">
    <citation type="submission" date="2023-05" db="EMBL/GenBank/DDBJ databases">
        <authorList>
            <person name="Stuckert A."/>
        </authorList>
    </citation>
    <scope>NUCLEOTIDE SEQUENCE</scope>
</reference>
<dbReference type="EMBL" id="CATNWA010015465">
    <property type="protein sequence ID" value="CAI9583659.1"/>
    <property type="molecule type" value="Genomic_DNA"/>
</dbReference>
<feature type="region of interest" description="Disordered" evidence="1">
    <location>
        <begin position="1"/>
        <end position="23"/>
    </location>
</feature>
<evidence type="ECO:0000256" key="1">
    <source>
        <dbReference type="SAM" id="MobiDB-lite"/>
    </source>
</evidence>
<protein>
    <recommendedName>
        <fullName evidence="4">Reverse transcriptase domain-containing protein</fullName>
    </recommendedName>
</protein>
<proteinExistence type="predicted"/>
<name>A0ABN9EFU4_9NEOB</name>
<feature type="non-terminal residue" evidence="2">
    <location>
        <position position="1"/>
    </location>
</feature>
<evidence type="ECO:0000313" key="3">
    <source>
        <dbReference type="Proteomes" id="UP001162483"/>
    </source>
</evidence>
<comment type="caution">
    <text evidence="2">The sequence shown here is derived from an EMBL/GenBank/DDBJ whole genome shotgun (WGS) entry which is preliminary data.</text>
</comment>
<evidence type="ECO:0000313" key="2">
    <source>
        <dbReference type="EMBL" id="CAI9583659.1"/>
    </source>
</evidence>
<sequence length="124" mass="13668">PRHNPQGLCRFSNSLQPRSPSLSYPLITPLHGPTTALTSTPPFIPHTEAPPTLHTFDLTTIEEVSKILSNARLTTCPLDPIPSQLLRPPSPSIIRSLTHNLLDPLQSDFRPLHSTETVLLKLSN</sequence>
<dbReference type="Proteomes" id="UP001162483">
    <property type="component" value="Unassembled WGS sequence"/>
</dbReference>
<evidence type="ECO:0008006" key="4">
    <source>
        <dbReference type="Google" id="ProtNLM"/>
    </source>
</evidence>
<feature type="non-terminal residue" evidence="2">
    <location>
        <position position="124"/>
    </location>
</feature>
<feature type="compositionally biased region" description="Polar residues" evidence="1">
    <location>
        <begin position="11"/>
        <end position="22"/>
    </location>
</feature>
<gene>
    <name evidence="2" type="ORF">SPARVUS_LOCUS9850002</name>
</gene>
<accession>A0ABN9EFU4</accession>
<keyword evidence="3" id="KW-1185">Reference proteome</keyword>